<dbReference type="GO" id="GO:0030155">
    <property type="term" value="P:regulation of cell adhesion"/>
    <property type="evidence" value="ECO:0007669"/>
    <property type="project" value="TreeGrafter"/>
</dbReference>
<feature type="region of interest" description="Disordered" evidence="10">
    <location>
        <begin position="752"/>
        <end position="771"/>
    </location>
</feature>
<feature type="compositionally biased region" description="Low complexity" evidence="10">
    <location>
        <begin position="754"/>
        <end position="768"/>
    </location>
</feature>
<dbReference type="Pfam" id="PF00041">
    <property type="entry name" value="fn3"/>
    <property type="match status" value="4"/>
</dbReference>
<evidence type="ECO:0000256" key="10">
    <source>
        <dbReference type="SAM" id="MobiDB-lite"/>
    </source>
</evidence>
<dbReference type="STRING" id="113540.ENSSFOP00015028483"/>
<dbReference type="SUPFAM" id="SSF56496">
    <property type="entry name" value="Fibrinogen C-terminal domain-like"/>
    <property type="match status" value="1"/>
</dbReference>
<keyword evidence="7" id="KW-0677">Repeat</keyword>
<dbReference type="SMART" id="SM00060">
    <property type="entry name" value="FN3"/>
    <property type="match status" value="5"/>
</dbReference>
<dbReference type="Proteomes" id="UP000034805">
    <property type="component" value="Unassembled WGS sequence"/>
</dbReference>
<reference evidence="13 14" key="1">
    <citation type="submission" date="2015-08" db="EMBL/GenBank/DDBJ databases">
        <title>The genome of the Asian arowana (Scleropages formosus).</title>
        <authorList>
            <person name="Tan M.H."/>
            <person name="Gan H.M."/>
            <person name="Croft L.J."/>
            <person name="Austin C.M."/>
        </authorList>
    </citation>
    <scope>NUCLEOTIDE SEQUENCE [LARGE SCALE GENOMIC DNA]</scope>
    <source>
        <strain evidence="13">Aro1</strain>
    </source>
</reference>
<keyword evidence="3" id="KW-0964">Secreted</keyword>
<dbReference type="EMBL" id="JARO02001667">
    <property type="protein sequence ID" value="KPP74773.1"/>
    <property type="molecule type" value="Genomic_DNA"/>
</dbReference>
<dbReference type="GO" id="GO:0031175">
    <property type="term" value="P:neuron projection development"/>
    <property type="evidence" value="ECO:0007669"/>
    <property type="project" value="TreeGrafter"/>
</dbReference>
<sequence length="1082" mass="118593">SCPNNCRDRGRCVNGKCECDTGFTGPDCSTKSCPNDCSDRGRCVNGKCVCNVGFMGQDCSLKSCPANCNNRGRCVKAKCVCHAGFTGSDCGQCEAGFTGPDCSTALPGVTQLSTRDLTDSSVTIFWTQPSMQYDIYHITFTSKKEGDQRVTSTVEGWLSTYTQTGLAAGQEYTVTIQGEKDGVMGQETTIVFRTLISGPKDLRVVKTTTTTAVVQWEPPLGDIDRYRLFISPGQTNGTVSRTLTLPPGRDSAHVKGLEAGRLYNISLVAQRGRSQSQPITVQIIPGNMTKAITKKIPKKVSREKAPEMDKTEVKPTGKKKPDGTIFYKKEEGKREGLDSIKEGYNSETQTESSVKPGLKRPQVKDKKVLSKPSDKVIPPKKPKVPGQAWYNGTRTGLADLNGTLRETGLKPKTVPSGYDSSQDVTSGGTQASKVPTYSKVSASGQSNRSTSATKQPSPGLSSVSVQNITSRGFVLIWDAPEGMFKNFIVSRYEFATENRNETNKEDEQMPKPGLSQTPDEEAGDPATVIKNKSKPDSYRKSISGGSRNDTASPSEPNHGPRLKVRGPQKFSQVIPGTARSLQFQNLRPQTRYSVSLFGMGPRIRSKMHQLKIETGPEPPSDLKFSNVTDSSFYVSWIKPRRPVTGFKVTFAHMKDGEPISLSLNSHQSSVPLSALSPGSSYEVSVISTQGMDESDPVKGVVVTAVDQYIIVYGSEKGSDVMITMSGNAAEQQLKDLQGSTLYTVTVSSQLGNQRSRGSTTRFTTTSGSVDRVEGPRDLIASQVTPRSAVLTWKPPTHTLASYKLTYQTAGQEMTEVTLDGSATQHKLKRLQPKSKYTVRLQGERQGEYSVAISTDFTTGTLAFPFPTDCSQELMNGVHDSYEVEVFPNGPQGQSALVYCDMETDGGGWTVIQRRMDGKTNFFRGWREYSAGFGNISGEFWIGNELLHNLTRMTPMALRIDLRSGSESVFAHYSSFSVDTQKNHYAIQVSGYSGTAGDSMKYHNGRPFSTRDRDPNPFITRCAVSYRGGWWYKNCHEANLNGLYDTHTNHQGIIWTEWKGKDFSIPFTEMKIRPSSFTPSTQG</sequence>
<keyword evidence="9" id="KW-0325">Glycoprotein</keyword>
<dbReference type="PANTHER" id="PTHR46708:SF1">
    <property type="entry name" value="TENASCIN"/>
    <property type="match status" value="1"/>
</dbReference>
<feature type="compositionally biased region" description="Basic and acidic residues" evidence="10">
    <location>
        <begin position="362"/>
        <end position="374"/>
    </location>
</feature>
<keyword evidence="8" id="KW-1015">Disulfide bond</keyword>
<dbReference type="SUPFAM" id="SSF49265">
    <property type="entry name" value="Fibronectin type III"/>
    <property type="match status" value="6"/>
</dbReference>
<feature type="domain" description="Fibronectin type-III" evidence="11">
    <location>
        <begin position="774"/>
        <end position="863"/>
    </location>
</feature>
<evidence type="ECO:0000256" key="2">
    <source>
        <dbReference type="ARBA" id="ARBA00008673"/>
    </source>
</evidence>
<feature type="compositionally biased region" description="Basic and acidic residues" evidence="10">
    <location>
        <begin position="300"/>
        <end position="341"/>
    </location>
</feature>
<dbReference type="GO" id="GO:0005615">
    <property type="term" value="C:extracellular space"/>
    <property type="evidence" value="ECO:0007669"/>
    <property type="project" value="TreeGrafter"/>
</dbReference>
<dbReference type="InterPro" id="IPR013783">
    <property type="entry name" value="Ig-like_fold"/>
</dbReference>
<keyword evidence="5" id="KW-0245">EGF-like domain</keyword>
<dbReference type="InterPro" id="IPR020837">
    <property type="entry name" value="Fibrinogen_CS"/>
</dbReference>
<accession>A0A0P7Z2L1</accession>
<dbReference type="Gene3D" id="3.90.215.10">
    <property type="entry name" value="Gamma Fibrinogen, chain A, domain 1"/>
    <property type="match status" value="1"/>
</dbReference>
<name>A0A0P7Z2L1_SCLFO</name>
<feature type="compositionally biased region" description="Polar residues" evidence="10">
    <location>
        <begin position="418"/>
        <end position="463"/>
    </location>
</feature>
<dbReference type="FunFam" id="3.90.215.10:FF:000001">
    <property type="entry name" value="Tenascin isoform 1"/>
    <property type="match status" value="1"/>
</dbReference>
<dbReference type="SMART" id="SM00186">
    <property type="entry name" value="FBG"/>
    <property type="match status" value="1"/>
</dbReference>
<dbReference type="InterPro" id="IPR000742">
    <property type="entry name" value="EGF"/>
</dbReference>
<dbReference type="InterPro" id="IPR014716">
    <property type="entry name" value="Fibrinogen_a/b/g_C_1"/>
</dbReference>
<dbReference type="InterPro" id="IPR036116">
    <property type="entry name" value="FN3_sf"/>
</dbReference>
<dbReference type="PROSITE" id="PS50853">
    <property type="entry name" value="FN3"/>
    <property type="match status" value="4"/>
</dbReference>
<dbReference type="InterPro" id="IPR002181">
    <property type="entry name" value="Fibrinogen_a/b/g_C_dom"/>
</dbReference>
<feature type="region of interest" description="Disordered" evidence="10">
    <location>
        <begin position="498"/>
        <end position="570"/>
    </location>
</feature>
<evidence type="ECO:0000256" key="4">
    <source>
        <dbReference type="ARBA" id="ARBA00022530"/>
    </source>
</evidence>
<feature type="region of interest" description="Disordered" evidence="10">
    <location>
        <begin position="406"/>
        <end position="463"/>
    </location>
</feature>
<feature type="compositionally biased region" description="Polar residues" evidence="10">
    <location>
        <begin position="543"/>
        <end position="555"/>
    </location>
</feature>
<dbReference type="PROSITE" id="PS51406">
    <property type="entry name" value="FIBRINOGEN_C_2"/>
    <property type="match status" value="1"/>
</dbReference>
<comment type="similarity">
    <text evidence="2">Belongs to the tenascin family.</text>
</comment>
<evidence type="ECO:0000313" key="14">
    <source>
        <dbReference type="Proteomes" id="UP000034805"/>
    </source>
</evidence>
<dbReference type="CDD" id="cd00054">
    <property type="entry name" value="EGF_CA"/>
    <property type="match status" value="1"/>
</dbReference>
<dbReference type="FunFam" id="2.10.25.10:FF:000001">
    <property type="entry name" value="Tenascin C"/>
    <property type="match status" value="3"/>
</dbReference>
<feature type="domain" description="Fibronectin type-III" evidence="11">
    <location>
        <begin position="108"/>
        <end position="197"/>
    </location>
</feature>
<dbReference type="InterPro" id="IPR003961">
    <property type="entry name" value="FN3_dom"/>
</dbReference>
<gene>
    <name evidence="13" type="ORF">Z043_106044</name>
</gene>
<dbReference type="PROSITE" id="PS01248">
    <property type="entry name" value="EGF_LAM_1"/>
    <property type="match status" value="1"/>
</dbReference>
<dbReference type="Pfam" id="PF25024">
    <property type="entry name" value="EGF_TEN"/>
    <property type="match status" value="1"/>
</dbReference>
<dbReference type="InterPro" id="IPR002049">
    <property type="entry name" value="LE_dom"/>
</dbReference>
<dbReference type="SMART" id="SM00181">
    <property type="entry name" value="EGF"/>
    <property type="match status" value="3"/>
</dbReference>
<evidence type="ECO:0000259" key="12">
    <source>
        <dbReference type="PROSITE" id="PS51406"/>
    </source>
</evidence>
<comment type="caution">
    <text evidence="13">The sequence shown here is derived from an EMBL/GenBank/DDBJ whole genome shotgun (WGS) entry which is preliminary data.</text>
</comment>
<proteinExistence type="inferred from homology"/>
<keyword evidence="4" id="KW-0272">Extracellular matrix</keyword>
<evidence type="ECO:0000256" key="3">
    <source>
        <dbReference type="ARBA" id="ARBA00022525"/>
    </source>
</evidence>
<protein>
    <submittedName>
        <fullName evidence="13">Tenascin-X-like</fullName>
    </submittedName>
</protein>
<dbReference type="PANTHER" id="PTHR46708">
    <property type="entry name" value="TENASCIN"/>
    <property type="match status" value="1"/>
</dbReference>
<feature type="domain" description="Fibronectin type-III" evidence="11">
    <location>
        <begin position="618"/>
        <end position="707"/>
    </location>
</feature>
<dbReference type="Pfam" id="PF00147">
    <property type="entry name" value="Fibrinogen_C"/>
    <property type="match status" value="1"/>
</dbReference>
<dbReference type="CDD" id="cd00055">
    <property type="entry name" value="EGF_Lam"/>
    <property type="match status" value="1"/>
</dbReference>
<feature type="region of interest" description="Disordered" evidence="10">
    <location>
        <begin position="296"/>
        <end position="393"/>
    </location>
</feature>
<evidence type="ECO:0000256" key="1">
    <source>
        <dbReference type="ARBA" id="ARBA00004498"/>
    </source>
</evidence>
<evidence type="ECO:0000313" key="13">
    <source>
        <dbReference type="EMBL" id="KPP74773.1"/>
    </source>
</evidence>
<feature type="compositionally biased region" description="Basic and acidic residues" evidence="10">
    <location>
        <begin position="498"/>
        <end position="509"/>
    </location>
</feature>
<dbReference type="Gene3D" id="2.10.25.10">
    <property type="entry name" value="Laminin"/>
    <property type="match status" value="3"/>
</dbReference>
<dbReference type="CDD" id="cd00063">
    <property type="entry name" value="FN3"/>
    <property type="match status" value="4"/>
</dbReference>
<evidence type="ECO:0000256" key="6">
    <source>
        <dbReference type="ARBA" id="ARBA00022729"/>
    </source>
</evidence>
<dbReference type="InterPro" id="IPR036056">
    <property type="entry name" value="Fibrinogen-like_C"/>
</dbReference>
<keyword evidence="6" id="KW-0732">Signal</keyword>
<dbReference type="AlphaFoldDB" id="A0A0P7Z2L1"/>
<organism evidence="13 14">
    <name type="scientific">Scleropages formosus</name>
    <name type="common">Asian bonytongue</name>
    <name type="synonym">Osteoglossum formosum</name>
    <dbReference type="NCBI Taxonomy" id="113540"/>
    <lineage>
        <taxon>Eukaryota</taxon>
        <taxon>Metazoa</taxon>
        <taxon>Chordata</taxon>
        <taxon>Craniata</taxon>
        <taxon>Vertebrata</taxon>
        <taxon>Euteleostomi</taxon>
        <taxon>Actinopterygii</taxon>
        <taxon>Neopterygii</taxon>
        <taxon>Teleostei</taxon>
        <taxon>Osteoglossocephala</taxon>
        <taxon>Osteoglossomorpha</taxon>
        <taxon>Osteoglossiformes</taxon>
        <taxon>Osteoglossidae</taxon>
        <taxon>Scleropages</taxon>
    </lineage>
</organism>
<dbReference type="PROSITE" id="PS00514">
    <property type="entry name" value="FIBRINOGEN_C_1"/>
    <property type="match status" value="1"/>
</dbReference>
<evidence type="ECO:0000256" key="5">
    <source>
        <dbReference type="ARBA" id="ARBA00022536"/>
    </source>
</evidence>
<dbReference type="InterPro" id="IPR050991">
    <property type="entry name" value="ECM_Regulatory_Proteins"/>
</dbReference>
<evidence type="ECO:0000256" key="8">
    <source>
        <dbReference type="ARBA" id="ARBA00023157"/>
    </source>
</evidence>
<dbReference type="Gene3D" id="2.60.40.10">
    <property type="entry name" value="Immunoglobulins"/>
    <property type="match status" value="6"/>
</dbReference>
<evidence type="ECO:0000259" key="11">
    <source>
        <dbReference type="PROSITE" id="PS50853"/>
    </source>
</evidence>
<comment type="subcellular location">
    <subcellularLocation>
        <location evidence="1">Secreted</location>
        <location evidence="1">Extracellular space</location>
        <location evidence="1">Extracellular matrix</location>
    </subcellularLocation>
</comment>
<feature type="domain" description="Fibronectin type-III" evidence="11">
    <location>
        <begin position="198"/>
        <end position="292"/>
    </location>
</feature>
<feature type="domain" description="Fibrinogen C-terminal" evidence="12">
    <location>
        <begin position="860"/>
        <end position="1075"/>
    </location>
</feature>
<dbReference type="CDD" id="cd00087">
    <property type="entry name" value="FReD"/>
    <property type="match status" value="1"/>
</dbReference>
<evidence type="ECO:0000256" key="9">
    <source>
        <dbReference type="ARBA" id="ARBA00023180"/>
    </source>
</evidence>
<dbReference type="PROSITE" id="PS00022">
    <property type="entry name" value="EGF_1"/>
    <property type="match status" value="1"/>
</dbReference>
<feature type="non-terminal residue" evidence="13">
    <location>
        <position position="1"/>
    </location>
</feature>
<evidence type="ECO:0000256" key="7">
    <source>
        <dbReference type="ARBA" id="ARBA00022737"/>
    </source>
</evidence>